<dbReference type="AlphaFoldDB" id="A0A0P1BDH6"/>
<feature type="compositionally biased region" description="Basic and acidic residues" evidence="1">
    <location>
        <begin position="1"/>
        <end position="17"/>
    </location>
</feature>
<protein>
    <submittedName>
        <fullName evidence="2">Uncharacterized protein</fullName>
    </submittedName>
</protein>
<feature type="region of interest" description="Disordered" evidence="1">
    <location>
        <begin position="1"/>
        <end position="23"/>
    </location>
</feature>
<name>A0A0P1BDH6_9BASI</name>
<sequence>MLSDYAERGNNRLEKGAGRRQKREVGCVVYEEVREHQDAHATLRNRNGDAAIPERCLGTWEVGRQSRMRWNVHAEMRNTSWY</sequence>
<dbReference type="EMBL" id="CCYA01000233">
    <property type="protein sequence ID" value="CEH13902.1"/>
    <property type="molecule type" value="Genomic_DNA"/>
</dbReference>
<evidence type="ECO:0000313" key="2">
    <source>
        <dbReference type="EMBL" id="CEH13902.1"/>
    </source>
</evidence>
<proteinExistence type="predicted"/>
<keyword evidence="3" id="KW-1185">Reference proteome</keyword>
<organism evidence="2 3">
    <name type="scientific">Ceraceosorus bombacis</name>
    <dbReference type="NCBI Taxonomy" id="401625"/>
    <lineage>
        <taxon>Eukaryota</taxon>
        <taxon>Fungi</taxon>
        <taxon>Dikarya</taxon>
        <taxon>Basidiomycota</taxon>
        <taxon>Ustilaginomycotina</taxon>
        <taxon>Exobasidiomycetes</taxon>
        <taxon>Ceraceosorales</taxon>
        <taxon>Ceraceosoraceae</taxon>
        <taxon>Ceraceosorus</taxon>
    </lineage>
</organism>
<accession>A0A0P1BDH6</accession>
<reference evidence="2 3" key="1">
    <citation type="submission" date="2014-09" db="EMBL/GenBank/DDBJ databases">
        <authorList>
            <person name="Magalhaes I.L.F."/>
            <person name="Oliveira U."/>
            <person name="Santos F.R."/>
            <person name="Vidigal T.H.D.A."/>
            <person name="Brescovit A.D."/>
            <person name="Santos A.J."/>
        </authorList>
    </citation>
    <scope>NUCLEOTIDE SEQUENCE [LARGE SCALE GENOMIC DNA]</scope>
</reference>
<evidence type="ECO:0000256" key="1">
    <source>
        <dbReference type="SAM" id="MobiDB-lite"/>
    </source>
</evidence>
<dbReference type="Proteomes" id="UP000054845">
    <property type="component" value="Unassembled WGS sequence"/>
</dbReference>
<evidence type="ECO:0000313" key="3">
    <source>
        <dbReference type="Proteomes" id="UP000054845"/>
    </source>
</evidence>